<dbReference type="AlphaFoldDB" id="A0A220S0T8"/>
<sequence>MPRITVPAPEKILFTAEIPVTIGDINYGGHLANDAVLRLCHETRVRWLAANGWSELDAGGAGLIMADAAVRYHAQVRHGDCLAVEMGAADIGRGGFNLLYRIVRVSDGLKIAEVQTGMACFDYAAQKVCRLPETLKTALEAV</sequence>
<evidence type="ECO:0000256" key="2">
    <source>
        <dbReference type="ARBA" id="ARBA00022801"/>
    </source>
</evidence>
<evidence type="ECO:0000256" key="1">
    <source>
        <dbReference type="ARBA" id="ARBA00005953"/>
    </source>
</evidence>
<organism evidence="3 4">
    <name type="scientific">Neisseria chenwenguii</name>
    <dbReference type="NCBI Taxonomy" id="1853278"/>
    <lineage>
        <taxon>Bacteria</taxon>
        <taxon>Pseudomonadati</taxon>
        <taxon>Pseudomonadota</taxon>
        <taxon>Betaproteobacteria</taxon>
        <taxon>Neisseriales</taxon>
        <taxon>Neisseriaceae</taxon>
        <taxon>Neisseria</taxon>
    </lineage>
</organism>
<dbReference type="InterPro" id="IPR050563">
    <property type="entry name" value="4-hydroxybenzoyl-CoA_TE"/>
</dbReference>
<dbReference type="EMBL" id="CP022278">
    <property type="protein sequence ID" value="ASK27022.1"/>
    <property type="molecule type" value="Genomic_DNA"/>
</dbReference>
<dbReference type="Pfam" id="PF13279">
    <property type="entry name" value="4HBT_2"/>
    <property type="match status" value="1"/>
</dbReference>
<dbReference type="PANTHER" id="PTHR31793:SF27">
    <property type="entry name" value="NOVEL THIOESTERASE SUPERFAMILY DOMAIN AND SAPOSIN A-TYPE DOMAIN CONTAINING PROTEIN (0610012H03RIK)"/>
    <property type="match status" value="1"/>
</dbReference>
<dbReference type="KEGG" id="nei:BG910_04050"/>
<evidence type="ECO:0000313" key="4">
    <source>
        <dbReference type="Proteomes" id="UP000198238"/>
    </source>
</evidence>
<gene>
    <name evidence="3" type="ORF">BG910_04050</name>
</gene>
<dbReference type="Gene3D" id="3.10.129.10">
    <property type="entry name" value="Hotdog Thioesterase"/>
    <property type="match status" value="1"/>
</dbReference>
<dbReference type="GO" id="GO:0047617">
    <property type="term" value="F:fatty acyl-CoA hydrolase activity"/>
    <property type="evidence" value="ECO:0007669"/>
    <property type="project" value="TreeGrafter"/>
</dbReference>
<accession>A0A220S0T8</accession>
<dbReference type="CDD" id="cd00586">
    <property type="entry name" value="4HBT"/>
    <property type="match status" value="1"/>
</dbReference>
<dbReference type="RefSeq" id="WP_089035740.1">
    <property type="nucleotide sequence ID" value="NZ_CP022278.1"/>
</dbReference>
<keyword evidence="2" id="KW-0378">Hydrolase</keyword>
<keyword evidence="4" id="KW-1185">Reference proteome</keyword>
<proteinExistence type="inferred from homology"/>
<dbReference type="SUPFAM" id="SSF54637">
    <property type="entry name" value="Thioesterase/thiol ester dehydrase-isomerase"/>
    <property type="match status" value="1"/>
</dbReference>
<dbReference type="Proteomes" id="UP000198238">
    <property type="component" value="Chromosome"/>
</dbReference>
<protein>
    <submittedName>
        <fullName evidence="3">Esterase</fullName>
    </submittedName>
</protein>
<name>A0A220S0T8_9NEIS</name>
<comment type="similarity">
    <text evidence="1">Belongs to the 4-hydroxybenzoyl-CoA thioesterase family.</text>
</comment>
<evidence type="ECO:0000313" key="3">
    <source>
        <dbReference type="EMBL" id="ASK27022.1"/>
    </source>
</evidence>
<dbReference type="PANTHER" id="PTHR31793">
    <property type="entry name" value="4-HYDROXYBENZOYL-COA THIOESTERASE FAMILY MEMBER"/>
    <property type="match status" value="1"/>
</dbReference>
<reference evidence="3 4" key="1">
    <citation type="submission" date="2017-06" db="EMBL/GenBank/DDBJ databases">
        <title>Neisseria chenwenguii sp. nov., isolated from the intestinal contents of Tibetan Plateau Pika in Yushu, Qinghai Province, China.</title>
        <authorList>
            <person name="Zhang G."/>
        </authorList>
    </citation>
    <scope>NUCLEOTIDE SEQUENCE [LARGE SCALE GENOMIC DNA]</scope>
    <source>
        <strain evidence="3 4">10023</strain>
    </source>
</reference>
<dbReference type="InterPro" id="IPR029069">
    <property type="entry name" value="HotDog_dom_sf"/>
</dbReference>